<keyword evidence="10" id="KW-1185">Reference proteome</keyword>
<protein>
    <submittedName>
        <fullName evidence="8">Outer membrane immunogenic protein</fullName>
    </submittedName>
    <submittedName>
        <fullName evidence="7">Porin family protein</fullName>
    </submittedName>
</protein>
<evidence type="ECO:0000313" key="8">
    <source>
        <dbReference type="EMBL" id="GBH31308.1"/>
    </source>
</evidence>
<feature type="domain" description="Outer membrane protein beta-barrel" evidence="6">
    <location>
        <begin position="12"/>
        <end position="237"/>
    </location>
</feature>
<keyword evidence="3" id="KW-0472">Membrane</keyword>
<evidence type="ECO:0000256" key="1">
    <source>
        <dbReference type="ARBA" id="ARBA00004370"/>
    </source>
</evidence>
<gene>
    <name evidence="7" type="ORF">CJD35_13930</name>
    <name evidence="8" type="ORF">MBESOW_P2569</name>
</gene>
<dbReference type="InterPro" id="IPR011250">
    <property type="entry name" value="OMP/PagP_B-barrel"/>
</dbReference>
<dbReference type="Proteomes" id="UP000217141">
    <property type="component" value="Chromosome I"/>
</dbReference>
<dbReference type="GO" id="GO:0016020">
    <property type="term" value="C:membrane"/>
    <property type="evidence" value="ECO:0007669"/>
    <property type="project" value="UniProtKB-SubCell"/>
</dbReference>
<feature type="chain" id="PRO_5036033342" evidence="5">
    <location>
        <begin position="25"/>
        <end position="280"/>
    </location>
</feature>
<evidence type="ECO:0000313" key="9">
    <source>
        <dbReference type="Proteomes" id="UP000217141"/>
    </source>
</evidence>
<evidence type="ECO:0000256" key="2">
    <source>
        <dbReference type="ARBA" id="ARBA00022729"/>
    </source>
</evidence>
<dbReference type="SUPFAM" id="SSF56925">
    <property type="entry name" value="OMPA-like"/>
    <property type="match status" value="1"/>
</dbReference>
<dbReference type="EMBL" id="CP022745">
    <property type="protein sequence ID" value="ASY45409.1"/>
    <property type="molecule type" value="Genomic_DNA"/>
</dbReference>
<evidence type="ECO:0000313" key="10">
    <source>
        <dbReference type="Proteomes" id="UP000290975"/>
    </source>
</evidence>
<evidence type="ECO:0000256" key="5">
    <source>
        <dbReference type="SAM" id="SignalP"/>
    </source>
</evidence>
<name>A0A249MW92_SPHXE</name>
<reference evidence="8 10" key="1">
    <citation type="submission" date="2014-12" db="EMBL/GenBank/DDBJ databases">
        <title>Whole genome sequencing of Sphingobium xenophagum OW59.</title>
        <authorList>
            <person name="Ohta Y."/>
            <person name="Nishi S."/>
            <person name="Hatada Y."/>
        </authorList>
    </citation>
    <scope>NUCLEOTIDE SEQUENCE [LARGE SCALE GENOMIC DNA]</scope>
    <source>
        <strain evidence="8 10">OW59</strain>
    </source>
</reference>
<accession>A0A249MW92</accession>
<sequence length="280" mass="29554">MFFNRIAPLGATLALALAAAPAFAQDSGPVDWTGPYVGGSFGYNFQKSDGAEHLRFDTNADGSYNDTVTTITGANAFSPGTCGGAARGPTPASGCDDDKDAIGWMGHVGYDMQFGGIVAGVVAEAGKAYISDSVTEYSTTPAFYTMTRRIDWNGNLRARLGYTTPSGIMPYITGGLAYAKVKNSFSTSNGANSFTSVNAKEDAWGWTMGGGLEAKVSDNFSIGARYLWTRYNVDDYRVDVGAGTAPATNPFLITPSGGTSMNRGDKFDTQSVMVTTSFRF</sequence>
<dbReference type="STRING" id="1192759.GCA_000277525_01473"/>
<evidence type="ECO:0000256" key="4">
    <source>
        <dbReference type="ARBA" id="ARBA00038306"/>
    </source>
</evidence>
<proteinExistence type="inferred from homology"/>
<dbReference type="EMBL" id="BBQY01000014">
    <property type="protein sequence ID" value="GBH31308.1"/>
    <property type="molecule type" value="Genomic_DNA"/>
</dbReference>
<dbReference type="PANTHER" id="PTHR34001">
    <property type="entry name" value="BLL7405 PROTEIN"/>
    <property type="match status" value="1"/>
</dbReference>
<dbReference type="InterPro" id="IPR027385">
    <property type="entry name" value="Beta-barrel_OMP"/>
</dbReference>
<organism evidence="7 9">
    <name type="scientific">Sphingobium xenophagum</name>
    <dbReference type="NCBI Taxonomy" id="121428"/>
    <lineage>
        <taxon>Bacteria</taxon>
        <taxon>Pseudomonadati</taxon>
        <taxon>Pseudomonadota</taxon>
        <taxon>Alphaproteobacteria</taxon>
        <taxon>Sphingomonadales</taxon>
        <taxon>Sphingomonadaceae</taxon>
        <taxon>Sphingobium</taxon>
    </lineage>
</organism>
<dbReference type="Pfam" id="PF13505">
    <property type="entry name" value="OMP_b-brl"/>
    <property type="match status" value="1"/>
</dbReference>
<dbReference type="AlphaFoldDB" id="A0A249MW92"/>
<dbReference type="Gene3D" id="2.40.160.20">
    <property type="match status" value="1"/>
</dbReference>
<dbReference type="Proteomes" id="UP000290975">
    <property type="component" value="Unassembled WGS sequence"/>
</dbReference>
<dbReference type="RefSeq" id="WP_017182337.1">
    <property type="nucleotide sequence ID" value="NZ_BBQY01000014.1"/>
</dbReference>
<feature type="signal peptide" evidence="5">
    <location>
        <begin position="1"/>
        <end position="24"/>
    </location>
</feature>
<evidence type="ECO:0000256" key="3">
    <source>
        <dbReference type="ARBA" id="ARBA00023136"/>
    </source>
</evidence>
<dbReference type="KEGG" id="shyd:CJD35_13930"/>
<keyword evidence="2 5" id="KW-0732">Signal</keyword>
<comment type="similarity">
    <text evidence="4">Belongs to the Omp25/RopB family.</text>
</comment>
<reference evidence="7 9" key="2">
    <citation type="submission" date="2017-08" db="EMBL/GenBank/DDBJ databases">
        <title>Whole Genome Sequence of Sphingobium hydrophobicum C1: Insights into Adaption to the Electronic-waste Contaminated Sediment.</title>
        <authorList>
            <person name="Song D."/>
            <person name="Chen X."/>
            <person name="Xu M."/>
        </authorList>
    </citation>
    <scope>NUCLEOTIDE SEQUENCE [LARGE SCALE GENOMIC DNA]</scope>
    <source>
        <strain evidence="7 9">C1</strain>
    </source>
</reference>
<accession>A0A401J3Y8</accession>
<evidence type="ECO:0000313" key="7">
    <source>
        <dbReference type="EMBL" id="ASY45409.1"/>
    </source>
</evidence>
<dbReference type="InterPro" id="IPR051692">
    <property type="entry name" value="OMP-like"/>
</dbReference>
<comment type="subcellular location">
    <subcellularLocation>
        <location evidence="1">Membrane</location>
    </subcellularLocation>
</comment>
<evidence type="ECO:0000259" key="6">
    <source>
        <dbReference type="Pfam" id="PF13505"/>
    </source>
</evidence>
<dbReference type="PANTHER" id="PTHR34001:SF3">
    <property type="entry name" value="BLL7405 PROTEIN"/>
    <property type="match status" value="1"/>
</dbReference>